<evidence type="ECO:0000256" key="1">
    <source>
        <dbReference type="SAM" id="Phobius"/>
    </source>
</evidence>
<accession>A0ABP3ZS98</accession>
<name>A0ABP3ZS98_9PSEU</name>
<dbReference type="InterPro" id="IPR039708">
    <property type="entry name" value="MT1774/Rv1733c-like"/>
</dbReference>
<keyword evidence="1" id="KW-1133">Transmembrane helix</keyword>
<sequence length="191" mass="20396">MRTDPDHTPVVNRLPRRGTDRVEDAVAWILTAAALLLVVAATVTGLGTYGRAAERAELQRTTTSQVRAVLLEDANATIVDVGGPMPARVAARWLDRNGHEHTGSVVVRQTLPAGAEIDVWIDAAGALTSRPTTTANAVVGGIAAAFGVLCAGGTLLVAVWLAVRRATGSVNARRWEREWAHVEPLWRRTTL</sequence>
<evidence type="ECO:0000313" key="2">
    <source>
        <dbReference type="EMBL" id="GAA0926120.1"/>
    </source>
</evidence>
<keyword evidence="1" id="KW-0812">Transmembrane</keyword>
<proteinExistence type="predicted"/>
<protein>
    <recommendedName>
        <fullName evidence="4">Integral membrane protein</fullName>
    </recommendedName>
</protein>
<evidence type="ECO:0008006" key="4">
    <source>
        <dbReference type="Google" id="ProtNLM"/>
    </source>
</evidence>
<feature type="transmembrane region" description="Helical" evidence="1">
    <location>
        <begin position="137"/>
        <end position="163"/>
    </location>
</feature>
<dbReference type="EMBL" id="BAAAHP010000031">
    <property type="protein sequence ID" value="GAA0926120.1"/>
    <property type="molecule type" value="Genomic_DNA"/>
</dbReference>
<dbReference type="RefSeq" id="WP_379591004.1">
    <property type="nucleotide sequence ID" value="NZ_BAAAHP010000031.1"/>
</dbReference>
<comment type="caution">
    <text evidence="2">The sequence shown here is derived from an EMBL/GenBank/DDBJ whole genome shotgun (WGS) entry which is preliminary data.</text>
</comment>
<dbReference type="PANTHER" id="PTHR42305:SF1">
    <property type="entry name" value="MEMBRANE PROTEIN RV1733C-RELATED"/>
    <property type="match status" value="1"/>
</dbReference>
<keyword evidence="3" id="KW-1185">Reference proteome</keyword>
<dbReference type="Proteomes" id="UP001499967">
    <property type="component" value="Unassembled WGS sequence"/>
</dbReference>
<organism evidence="2 3">
    <name type="scientific">Pseudonocardia zijingensis</name>
    <dbReference type="NCBI Taxonomy" id="153376"/>
    <lineage>
        <taxon>Bacteria</taxon>
        <taxon>Bacillati</taxon>
        <taxon>Actinomycetota</taxon>
        <taxon>Actinomycetes</taxon>
        <taxon>Pseudonocardiales</taxon>
        <taxon>Pseudonocardiaceae</taxon>
        <taxon>Pseudonocardia</taxon>
    </lineage>
</organism>
<reference evidence="3" key="1">
    <citation type="journal article" date="2019" name="Int. J. Syst. Evol. Microbiol.">
        <title>The Global Catalogue of Microorganisms (GCM) 10K type strain sequencing project: providing services to taxonomists for standard genome sequencing and annotation.</title>
        <authorList>
            <consortium name="The Broad Institute Genomics Platform"/>
            <consortium name="The Broad Institute Genome Sequencing Center for Infectious Disease"/>
            <person name="Wu L."/>
            <person name="Ma J."/>
        </authorList>
    </citation>
    <scope>NUCLEOTIDE SEQUENCE [LARGE SCALE GENOMIC DNA]</scope>
    <source>
        <strain evidence="3">JCM 11117</strain>
    </source>
</reference>
<dbReference type="PANTHER" id="PTHR42305">
    <property type="entry name" value="MEMBRANE PROTEIN RV1733C-RELATED"/>
    <property type="match status" value="1"/>
</dbReference>
<evidence type="ECO:0000313" key="3">
    <source>
        <dbReference type="Proteomes" id="UP001499967"/>
    </source>
</evidence>
<gene>
    <name evidence="2" type="ORF">GCM10009559_11130</name>
</gene>
<keyword evidence="1" id="KW-0472">Membrane</keyword>
<feature type="transmembrane region" description="Helical" evidence="1">
    <location>
        <begin position="25"/>
        <end position="49"/>
    </location>
</feature>